<keyword evidence="1" id="KW-0812">Transmembrane</keyword>
<dbReference type="Pfam" id="PF07963">
    <property type="entry name" value="N_methyl"/>
    <property type="match status" value="1"/>
</dbReference>
<keyword evidence="1" id="KW-0472">Membrane</keyword>
<keyword evidence="3" id="KW-1185">Reference proteome</keyword>
<dbReference type="Proteomes" id="UP000649826">
    <property type="component" value="Unassembled WGS sequence"/>
</dbReference>
<reference evidence="2 3" key="1">
    <citation type="submission" date="2020-08" db="EMBL/GenBank/DDBJ databases">
        <title>Genome public.</title>
        <authorList>
            <person name="Liu C."/>
            <person name="Sun Q."/>
        </authorList>
    </citation>
    <scope>NUCLEOTIDE SEQUENCE [LARGE SCALE GENOMIC DNA]</scope>
    <source>
        <strain evidence="2 3">M29</strain>
    </source>
</reference>
<feature type="transmembrane region" description="Helical" evidence="1">
    <location>
        <begin position="12"/>
        <end position="37"/>
    </location>
</feature>
<organism evidence="2 3">
    <name type="scientific">Blautia difficilis</name>
    <dbReference type="NCBI Taxonomy" id="2763027"/>
    <lineage>
        <taxon>Bacteria</taxon>
        <taxon>Bacillati</taxon>
        <taxon>Bacillota</taxon>
        <taxon>Clostridia</taxon>
        <taxon>Lachnospirales</taxon>
        <taxon>Lachnospiraceae</taxon>
        <taxon>Blautia</taxon>
    </lineage>
</organism>
<evidence type="ECO:0000313" key="3">
    <source>
        <dbReference type="Proteomes" id="UP000649826"/>
    </source>
</evidence>
<dbReference type="PROSITE" id="PS00409">
    <property type="entry name" value="PROKAR_NTER_METHYL"/>
    <property type="match status" value="1"/>
</dbReference>
<comment type="caution">
    <text evidence="2">The sequence shown here is derived from an EMBL/GenBank/DDBJ whole genome shotgun (WGS) entry which is preliminary data.</text>
</comment>
<dbReference type="NCBIfam" id="TIGR02532">
    <property type="entry name" value="IV_pilin_GFxxxE"/>
    <property type="match status" value="1"/>
</dbReference>
<evidence type="ECO:0000313" key="2">
    <source>
        <dbReference type="EMBL" id="MBC5778790.1"/>
    </source>
</evidence>
<keyword evidence="1" id="KW-1133">Transmembrane helix</keyword>
<protein>
    <submittedName>
        <fullName evidence="2">Type II secretion system protein</fullName>
    </submittedName>
</protein>
<dbReference type="InterPro" id="IPR012902">
    <property type="entry name" value="N_methyl_site"/>
</dbReference>
<dbReference type="EMBL" id="JACOQG010000003">
    <property type="protein sequence ID" value="MBC5778790.1"/>
    <property type="molecule type" value="Genomic_DNA"/>
</dbReference>
<evidence type="ECO:0000256" key="1">
    <source>
        <dbReference type="SAM" id="Phobius"/>
    </source>
</evidence>
<sequence>METAKKKNSNAGMTLIEVIVAVSIFVITAAVFLQSFVTSSRINKKSNVYLEATTVAQNIMEEVKAKDFVDVSLAFNYPVYKDISTGRTAMRLSFLSPQLGEYNSGAMQVKEVLPASDGSYSPVRLYNRESDSELTYNELVSVVTASVISKDGGITYKFNPRKKGTDSSKYYFELTNIKSGLDSNNSYDALIKFDGSQSAGYKEASSVQSDLKNDYEVPNIVKLNTKTDALITLKENQYFKEFSEQFSDVRDENNLPLTEDAIQEIYQTSEKRLVIKLERESSGIVNVSEDFSIENSNYPQQKIKVTESSIFRSEADSELKNVCIFYYPNYNSTSSMKPLDVIEFENKNNYPVNLFVVKQKTEISDLFQKENAYKMNLTVTEDTMKQKNHTNWYTNPSLYPGVTKLRTNLGWNIANNEKVNNQVNLLYQDLNIPPHIVKNAGAVKVLDANTLDNKEAKDRIYKAKVMVYKSGAAAKGFPKEDLVVTLDGAKED</sequence>
<accession>A0ABR7IFP4</accession>
<gene>
    <name evidence="2" type="ORF">H8Z82_03770</name>
</gene>
<name>A0ABR7IFP4_9FIRM</name>
<proteinExistence type="predicted"/>